<comment type="caution">
    <text evidence="3">The sequence shown here is derived from an EMBL/GenBank/DDBJ whole genome shotgun (WGS) entry which is preliminary data.</text>
</comment>
<name>A0ABD3RSW1_9LAMI</name>
<evidence type="ECO:0000259" key="1">
    <source>
        <dbReference type="Pfam" id="PF25334"/>
    </source>
</evidence>
<evidence type="ECO:0008006" key="5">
    <source>
        <dbReference type="Google" id="ProtNLM"/>
    </source>
</evidence>
<dbReference type="InterPro" id="IPR057518">
    <property type="entry name" value="GRDP_C"/>
</dbReference>
<sequence>MEKEQELEWKEAQNTAINVDLVSAAKTQLKFLAAVDKTRWLYEGPGLDRAIYRYNACWLPLLAKHAESPFFKGPLVVPFDCELVWHCHRLNPVRYKSDCEEFYGRILDNQNVVSSMEGTSRMATEEIWKTLYPEEPFDLDSASAIEDNIVPKAVEKCTTYDLISAVQRQSPFLYQVSRPHMNDDRYIEGAVARYKAFLHLIKRNKERSIDSFSVPTYDIDLIWHSHQLHPMSYCKDLIEIIGDVLNHDDTVSDRTKGQKLDTGFTLTTKLFEELYGCRYWRAGGMFRGTAPSPVRTTPYSGNAVKKPPTCNNGQIVNLPKMKVLEVMLEFVGVRNLPEEHKGSILVYFSKSQPDHIFDVKRSLTVFSETGEKNVASFQCEPTGHLLFELTSSLPSSLPRTKSSKTLGTASLSLDDFLSPESILTVEKWLDLVPSSNVTVSKPIGLRVAISVTLPTPAPYVLHMTRSSAFPKLSWLFPLTKTRTCVTDEAGNLVMSLEMRDLKKAKGEKECTRREVVGIMESGETRILAAFAESEWSIVNSPWSLQFPCRNNDDGHLLELTGPQTVRLFPGGKLDYETRRCGKHKHEHEQLERCLFTAVEFSAEDPYGRAVALLDLKSGTVKVKEEWFLLPGFIITFILGDIVKKEGYDSLIVGIKCLKEKDLSNEVGTGTNLALAQKEVDLNVEAAK</sequence>
<organism evidence="3 4">
    <name type="scientific">Penstemon smallii</name>
    <dbReference type="NCBI Taxonomy" id="265156"/>
    <lineage>
        <taxon>Eukaryota</taxon>
        <taxon>Viridiplantae</taxon>
        <taxon>Streptophyta</taxon>
        <taxon>Embryophyta</taxon>
        <taxon>Tracheophyta</taxon>
        <taxon>Spermatophyta</taxon>
        <taxon>Magnoliopsida</taxon>
        <taxon>eudicotyledons</taxon>
        <taxon>Gunneridae</taxon>
        <taxon>Pentapetalae</taxon>
        <taxon>asterids</taxon>
        <taxon>lamiids</taxon>
        <taxon>Lamiales</taxon>
        <taxon>Plantaginaceae</taxon>
        <taxon>Cheloneae</taxon>
        <taxon>Penstemon</taxon>
    </lineage>
</organism>
<dbReference type="Proteomes" id="UP001634393">
    <property type="component" value="Unassembled WGS sequence"/>
</dbReference>
<evidence type="ECO:0000259" key="2">
    <source>
        <dbReference type="Pfam" id="PF25335"/>
    </source>
</evidence>
<evidence type="ECO:0000313" key="3">
    <source>
        <dbReference type="EMBL" id="KAL3813746.1"/>
    </source>
</evidence>
<dbReference type="InterPro" id="IPR057458">
    <property type="entry name" value="GRDP_C2"/>
</dbReference>
<dbReference type="PANTHER" id="PTHR34365:SF7">
    <property type="entry name" value="GLYCINE-RICH DOMAIN-CONTAINING PROTEIN 1"/>
    <property type="match status" value="1"/>
</dbReference>
<gene>
    <name evidence="3" type="ORF">ACJIZ3_015014</name>
</gene>
<dbReference type="AlphaFoldDB" id="A0ABD3RSW1"/>
<evidence type="ECO:0000313" key="4">
    <source>
        <dbReference type="Proteomes" id="UP001634393"/>
    </source>
</evidence>
<feature type="domain" description="GRPD C-terminal" evidence="2">
    <location>
        <begin position="485"/>
        <end position="622"/>
    </location>
</feature>
<keyword evidence="4" id="KW-1185">Reference proteome</keyword>
<feature type="domain" description="GRDP C2" evidence="1">
    <location>
        <begin position="320"/>
        <end position="452"/>
    </location>
</feature>
<dbReference type="EMBL" id="JBJXBP010000008">
    <property type="protein sequence ID" value="KAL3813746.1"/>
    <property type="molecule type" value="Genomic_DNA"/>
</dbReference>
<dbReference type="Pfam" id="PF25335">
    <property type="entry name" value="GRDP_C"/>
    <property type="match status" value="1"/>
</dbReference>
<protein>
    <recommendedName>
        <fullName evidence="5">Glycine-rich domain-containing protein 1</fullName>
    </recommendedName>
</protein>
<dbReference type="InterPro" id="IPR009836">
    <property type="entry name" value="GRDP-like"/>
</dbReference>
<proteinExistence type="predicted"/>
<dbReference type="Pfam" id="PF07173">
    <property type="entry name" value="GRDP-like"/>
    <property type="match status" value="1"/>
</dbReference>
<accession>A0ABD3RSW1</accession>
<reference evidence="3 4" key="1">
    <citation type="submission" date="2024-12" db="EMBL/GenBank/DDBJ databases">
        <title>The unique morphological basis and parallel evolutionary history of personate flowers in Penstemon.</title>
        <authorList>
            <person name="Depatie T.H."/>
            <person name="Wessinger C.A."/>
        </authorList>
    </citation>
    <scope>NUCLEOTIDE SEQUENCE [LARGE SCALE GENOMIC DNA]</scope>
    <source>
        <strain evidence="3">WTNN_2</strain>
        <tissue evidence="3">Leaf</tissue>
    </source>
</reference>
<dbReference type="Pfam" id="PF25334">
    <property type="entry name" value="C2_GRDP"/>
    <property type="match status" value="1"/>
</dbReference>
<dbReference type="PANTHER" id="PTHR34365">
    <property type="entry name" value="ENOLASE (DUF1399)"/>
    <property type="match status" value="1"/>
</dbReference>